<dbReference type="GO" id="GO:0004170">
    <property type="term" value="F:dUTP diphosphatase activity"/>
    <property type="evidence" value="ECO:0007669"/>
    <property type="project" value="UniProtKB-EC"/>
</dbReference>
<dbReference type="InterPro" id="IPR029054">
    <property type="entry name" value="dUTPase-like"/>
</dbReference>
<evidence type="ECO:0000313" key="9">
    <source>
        <dbReference type="Proteomes" id="UP001595823"/>
    </source>
</evidence>
<evidence type="ECO:0000256" key="2">
    <source>
        <dbReference type="ARBA" id="ARBA00022801"/>
    </source>
</evidence>
<feature type="binding site" evidence="5">
    <location>
        <begin position="65"/>
        <end position="67"/>
    </location>
    <ligand>
        <name>substrate</name>
    </ligand>
</feature>
<dbReference type="NCBIfam" id="NF001862">
    <property type="entry name" value="PRK00601.1"/>
    <property type="match status" value="1"/>
</dbReference>
<dbReference type="RefSeq" id="WP_380622322.1">
    <property type="nucleotide sequence ID" value="NZ_JBHSDK010000019.1"/>
</dbReference>
<proteinExistence type="inferred from homology"/>
<evidence type="ECO:0000259" key="7">
    <source>
        <dbReference type="Pfam" id="PF00692"/>
    </source>
</evidence>
<comment type="pathway">
    <text evidence="5">Pyrimidine metabolism; dUMP biosynthesis; dUMP from dCTP (dUTP route): step 2/2.</text>
</comment>
<keyword evidence="5" id="KW-0460">Magnesium</keyword>
<evidence type="ECO:0000256" key="1">
    <source>
        <dbReference type="ARBA" id="ARBA00006581"/>
    </source>
</evidence>
<dbReference type="InterPro" id="IPR008181">
    <property type="entry name" value="dUTPase"/>
</dbReference>
<gene>
    <name evidence="5 8" type="primary">dut</name>
    <name evidence="8" type="ORF">ACFPET_14520</name>
</gene>
<comment type="function">
    <text evidence="5">This enzyme is involved in nucleotide metabolism: it produces dUMP, the immediate precursor of thymidine nucleotides and it decreases the intracellular concentration of dUTP so that uracil cannot be incorporated into DNA.</text>
</comment>
<evidence type="ECO:0000313" key="8">
    <source>
        <dbReference type="EMBL" id="MFC4336414.1"/>
    </source>
</evidence>
<comment type="caution">
    <text evidence="8">The sequence shown here is derived from an EMBL/GenBank/DDBJ whole genome shotgun (WGS) entry which is preliminary data.</text>
</comment>
<dbReference type="CDD" id="cd07557">
    <property type="entry name" value="trimeric_dUTPase"/>
    <property type="match status" value="1"/>
</dbReference>
<evidence type="ECO:0000256" key="4">
    <source>
        <dbReference type="ARBA" id="ARBA00047686"/>
    </source>
</evidence>
<protein>
    <recommendedName>
        <fullName evidence="5">Deoxyuridine 5'-triphosphate nucleotidohydrolase</fullName>
        <shortName evidence="5">dUTPase</shortName>
        <ecNumber evidence="5">3.6.1.23</ecNumber>
    </recommendedName>
    <alternativeName>
        <fullName evidence="5">dUTP pyrophosphatase</fullName>
    </alternativeName>
</protein>
<dbReference type="Gene3D" id="2.70.40.10">
    <property type="match status" value="1"/>
</dbReference>
<dbReference type="EMBL" id="JBHSDK010000019">
    <property type="protein sequence ID" value="MFC4336414.1"/>
    <property type="molecule type" value="Genomic_DNA"/>
</dbReference>
<keyword evidence="2 5" id="KW-0378">Hydrolase</keyword>
<dbReference type="Pfam" id="PF00692">
    <property type="entry name" value="dUTPase"/>
    <property type="match status" value="1"/>
</dbReference>
<dbReference type="InterPro" id="IPR033704">
    <property type="entry name" value="dUTPase_trimeric"/>
</dbReference>
<keyword evidence="3 5" id="KW-0546">Nucleotide metabolism</keyword>
<dbReference type="HAMAP" id="MF_00116">
    <property type="entry name" value="dUTPase_bact"/>
    <property type="match status" value="1"/>
</dbReference>
<dbReference type="Proteomes" id="UP001595823">
    <property type="component" value="Unassembled WGS sequence"/>
</dbReference>
<dbReference type="InterPro" id="IPR036157">
    <property type="entry name" value="dUTPase-like_sf"/>
</dbReference>
<evidence type="ECO:0000256" key="3">
    <source>
        <dbReference type="ARBA" id="ARBA00023080"/>
    </source>
</evidence>
<feature type="region of interest" description="Disordered" evidence="6">
    <location>
        <begin position="133"/>
        <end position="160"/>
    </location>
</feature>
<dbReference type="PANTHER" id="PTHR11241:SF0">
    <property type="entry name" value="DEOXYURIDINE 5'-TRIPHOSPHATE NUCLEOTIDOHYDROLASE"/>
    <property type="match status" value="1"/>
</dbReference>
<organism evidence="8 9">
    <name type="scientific">Salininema proteolyticum</name>
    <dbReference type="NCBI Taxonomy" id="1607685"/>
    <lineage>
        <taxon>Bacteria</taxon>
        <taxon>Bacillati</taxon>
        <taxon>Actinomycetota</taxon>
        <taxon>Actinomycetes</taxon>
        <taxon>Glycomycetales</taxon>
        <taxon>Glycomycetaceae</taxon>
        <taxon>Salininema</taxon>
    </lineage>
</organism>
<comment type="catalytic activity">
    <reaction evidence="4 5">
        <text>dUTP + H2O = dUMP + diphosphate + H(+)</text>
        <dbReference type="Rhea" id="RHEA:10248"/>
        <dbReference type="ChEBI" id="CHEBI:15377"/>
        <dbReference type="ChEBI" id="CHEBI:15378"/>
        <dbReference type="ChEBI" id="CHEBI:33019"/>
        <dbReference type="ChEBI" id="CHEBI:61555"/>
        <dbReference type="ChEBI" id="CHEBI:246422"/>
        <dbReference type="EC" id="3.6.1.23"/>
    </reaction>
</comment>
<name>A0ABV8U016_9ACTN</name>
<dbReference type="PANTHER" id="PTHR11241">
    <property type="entry name" value="DEOXYURIDINE 5'-TRIPHOSPHATE NUCLEOTIDOHYDROLASE"/>
    <property type="match status" value="1"/>
</dbReference>
<comment type="cofactor">
    <cofactor evidence="5">
        <name>Mg(2+)</name>
        <dbReference type="ChEBI" id="CHEBI:18420"/>
    </cofactor>
</comment>
<evidence type="ECO:0000256" key="5">
    <source>
        <dbReference type="HAMAP-Rule" id="MF_00116"/>
    </source>
</evidence>
<feature type="binding site" evidence="5">
    <location>
        <begin position="82"/>
        <end position="84"/>
    </location>
    <ligand>
        <name>substrate</name>
    </ligand>
</feature>
<feature type="binding site" evidence="5">
    <location>
        <position position="78"/>
    </location>
    <ligand>
        <name>substrate</name>
    </ligand>
</feature>
<comment type="caution">
    <text evidence="5">Lacks conserved residue(s) required for the propagation of feature annotation.</text>
</comment>
<evidence type="ECO:0000256" key="6">
    <source>
        <dbReference type="SAM" id="MobiDB-lite"/>
    </source>
</evidence>
<comment type="similarity">
    <text evidence="1 5">Belongs to the dUTPase family.</text>
</comment>
<dbReference type="EC" id="3.6.1.23" evidence="5"/>
<dbReference type="NCBIfam" id="TIGR00576">
    <property type="entry name" value="dut"/>
    <property type="match status" value="1"/>
</dbReference>
<keyword evidence="9" id="KW-1185">Reference proteome</keyword>
<accession>A0ABV8U016</accession>
<dbReference type="SUPFAM" id="SSF51283">
    <property type="entry name" value="dUTPase-like"/>
    <property type="match status" value="1"/>
</dbReference>
<sequence>MTDLPVRIVMLDPDLPQPSYAHPGDAGADLRSREDFALEPGERRLVPTGVAVEIPEGYVGFITPRSGLAHRLGVTGVNSPGTIDSGYRGEIRVNLINLDRSETVAMERGNRIAQLVIQPVVRARFTAVDSLEESARGEGGHGSSGGHRVLAAPGKPRMND</sequence>
<feature type="domain" description="dUTPase-like" evidence="7">
    <location>
        <begin position="17"/>
        <end position="145"/>
    </location>
</feature>
<reference evidence="9" key="1">
    <citation type="journal article" date="2019" name="Int. J. Syst. Evol. Microbiol.">
        <title>The Global Catalogue of Microorganisms (GCM) 10K type strain sequencing project: providing services to taxonomists for standard genome sequencing and annotation.</title>
        <authorList>
            <consortium name="The Broad Institute Genomics Platform"/>
            <consortium name="The Broad Institute Genome Sequencing Center for Infectious Disease"/>
            <person name="Wu L."/>
            <person name="Ma J."/>
        </authorList>
    </citation>
    <scope>NUCLEOTIDE SEQUENCE [LARGE SCALE GENOMIC DNA]</scope>
    <source>
        <strain evidence="9">IBRC-M 10908</strain>
    </source>
</reference>
<keyword evidence="5" id="KW-0479">Metal-binding</keyword>